<dbReference type="SUPFAM" id="SSF46785">
    <property type="entry name" value="Winged helix' DNA-binding domain"/>
    <property type="match status" value="1"/>
</dbReference>
<keyword evidence="3" id="KW-0804">Transcription</keyword>
<dbReference type="AlphaFoldDB" id="A0A1G5GHW0"/>
<dbReference type="GO" id="GO:0003700">
    <property type="term" value="F:DNA-binding transcription factor activity"/>
    <property type="evidence" value="ECO:0007669"/>
    <property type="project" value="InterPro"/>
</dbReference>
<dbReference type="EMBL" id="FMUS01000009">
    <property type="protein sequence ID" value="SCY50919.1"/>
    <property type="molecule type" value="Genomic_DNA"/>
</dbReference>
<evidence type="ECO:0000313" key="5">
    <source>
        <dbReference type="EMBL" id="SCY50919.1"/>
    </source>
</evidence>
<gene>
    <name evidence="5" type="ORF">SAMN03080606_01691</name>
</gene>
<dbReference type="SMART" id="SM00345">
    <property type="entry name" value="HTH_GNTR"/>
    <property type="match status" value="1"/>
</dbReference>
<keyword evidence="6" id="KW-1185">Reference proteome</keyword>
<proteinExistence type="predicted"/>
<dbReference type="InterPro" id="IPR036388">
    <property type="entry name" value="WH-like_DNA-bd_sf"/>
</dbReference>
<protein>
    <submittedName>
        <fullName evidence="5">GntR family transcriptional regulator</fullName>
    </submittedName>
</protein>
<dbReference type="OrthoDB" id="9801546at2"/>
<keyword evidence="2" id="KW-0238">DNA-binding</keyword>
<dbReference type="Proteomes" id="UP000198636">
    <property type="component" value="Unassembled WGS sequence"/>
</dbReference>
<dbReference type="PANTHER" id="PTHR38445">
    <property type="entry name" value="HTH-TYPE TRANSCRIPTIONAL REPRESSOR YTRA"/>
    <property type="match status" value="1"/>
</dbReference>
<evidence type="ECO:0000256" key="1">
    <source>
        <dbReference type="ARBA" id="ARBA00023015"/>
    </source>
</evidence>
<dbReference type="PROSITE" id="PS50949">
    <property type="entry name" value="HTH_GNTR"/>
    <property type="match status" value="1"/>
</dbReference>
<organism evidence="5 6">
    <name type="scientific">Alkaliphilus peptidifermentans DSM 18978</name>
    <dbReference type="NCBI Taxonomy" id="1120976"/>
    <lineage>
        <taxon>Bacteria</taxon>
        <taxon>Bacillati</taxon>
        <taxon>Bacillota</taxon>
        <taxon>Clostridia</taxon>
        <taxon>Peptostreptococcales</taxon>
        <taxon>Natronincolaceae</taxon>
        <taxon>Alkaliphilus</taxon>
    </lineage>
</organism>
<dbReference type="InterPro" id="IPR036390">
    <property type="entry name" value="WH_DNA-bd_sf"/>
</dbReference>
<keyword evidence="1" id="KW-0805">Transcription regulation</keyword>
<dbReference type="GO" id="GO:0003677">
    <property type="term" value="F:DNA binding"/>
    <property type="evidence" value="ECO:0007669"/>
    <property type="project" value="UniProtKB-KW"/>
</dbReference>
<evidence type="ECO:0000259" key="4">
    <source>
        <dbReference type="PROSITE" id="PS50949"/>
    </source>
</evidence>
<sequence length="129" mass="14944">MFELDLRSRLPIYEQLIAKIKEMVISEVLKPEEQLPSVRVLAQQLTINPNTIQKAYRELERQGYIYTVKGKGNFVAPIITNIQNEKLKSLKEELIKVMSEAMYLGMKEEEIIEIISYVNDKKRGGSKND</sequence>
<evidence type="ECO:0000313" key="6">
    <source>
        <dbReference type="Proteomes" id="UP000198636"/>
    </source>
</evidence>
<dbReference type="Gene3D" id="1.10.10.10">
    <property type="entry name" value="Winged helix-like DNA-binding domain superfamily/Winged helix DNA-binding domain"/>
    <property type="match status" value="1"/>
</dbReference>
<dbReference type="Pfam" id="PF00392">
    <property type="entry name" value="GntR"/>
    <property type="match status" value="1"/>
</dbReference>
<reference evidence="5 6" key="1">
    <citation type="submission" date="2016-10" db="EMBL/GenBank/DDBJ databases">
        <authorList>
            <person name="de Groot N.N."/>
        </authorList>
    </citation>
    <scope>NUCLEOTIDE SEQUENCE [LARGE SCALE GENOMIC DNA]</scope>
    <source>
        <strain evidence="5 6">DSM 18978</strain>
    </source>
</reference>
<dbReference type="InterPro" id="IPR000524">
    <property type="entry name" value="Tscrpt_reg_HTH_GntR"/>
</dbReference>
<dbReference type="CDD" id="cd07377">
    <property type="entry name" value="WHTH_GntR"/>
    <property type="match status" value="1"/>
</dbReference>
<evidence type="ECO:0000256" key="3">
    <source>
        <dbReference type="ARBA" id="ARBA00023163"/>
    </source>
</evidence>
<dbReference type="RefSeq" id="WP_091542248.1">
    <property type="nucleotide sequence ID" value="NZ_FMUS01000009.1"/>
</dbReference>
<feature type="domain" description="HTH gntR-type" evidence="4">
    <location>
        <begin position="10"/>
        <end position="78"/>
    </location>
</feature>
<dbReference type="PANTHER" id="PTHR38445:SF9">
    <property type="entry name" value="HTH-TYPE TRANSCRIPTIONAL REPRESSOR YTRA"/>
    <property type="match status" value="1"/>
</dbReference>
<accession>A0A1G5GHW0</accession>
<name>A0A1G5GHW0_9FIRM</name>
<evidence type="ECO:0000256" key="2">
    <source>
        <dbReference type="ARBA" id="ARBA00023125"/>
    </source>
</evidence>
<dbReference type="STRING" id="1120976.SAMN03080606_01691"/>